<evidence type="ECO:0000313" key="1">
    <source>
        <dbReference type="EMBL" id="BAH06411.1"/>
    </source>
</evidence>
<dbReference type="Proteomes" id="UP000007969">
    <property type="component" value="Chromosome"/>
</dbReference>
<organism evidence="1 2">
    <name type="scientific">Clostridium kluyveri (strain NBRC 12016)</name>
    <dbReference type="NCBI Taxonomy" id="583346"/>
    <lineage>
        <taxon>Bacteria</taxon>
        <taxon>Bacillati</taxon>
        <taxon>Bacillota</taxon>
        <taxon>Clostridia</taxon>
        <taxon>Eubacteriales</taxon>
        <taxon>Clostridiaceae</taxon>
        <taxon>Clostridium</taxon>
    </lineage>
</organism>
<dbReference type="AlphaFoldDB" id="B9E1N6"/>
<dbReference type="HOGENOM" id="CLU_2104739_0_0_9"/>
<reference evidence="2" key="1">
    <citation type="submission" date="2005-09" db="EMBL/GenBank/DDBJ databases">
        <title>Complete genome sequence of Clostridium kluyveri and comparative genomics of Clostridia species.</title>
        <authorList>
            <person name="Inui M."/>
            <person name="Nonaka H."/>
            <person name="Shinoda Y."/>
            <person name="Ikenaga Y."/>
            <person name="Abe M."/>
            <person name="Naito K."/>
            <person name="Vertes A.A."/>
            <person name="Yukawa H."/>
        </authorList>
    </citation>
    <scope>NUCLEOTIDE SEQUENCE [LARGE SCALE GENOMIC DNA]</scope>
    <source>
        <strain evidence="2">NBRC 12016</strain>
    </source>
</reference>
<dbReference type="EMBL" id="AP009049">
    <property type="protein sequence ID" value="BAH06411.1"/>
    <property type="molecule type" value="Genomic_DNA"/>
</dbReference>
<proteinExistence type="predicted"/>
<accession>B9E1N6</accession>
<evidence type="ECO:0000313" key="2">
    <source>
        <dbReference type="Proteomes" id="UP000007969"/>
    </source>
</evidence>
<sequence>MLKIYKTGLLAKLMLKIDTYYFINLMFLIYKSFTNSPKESYFPRLCPEPLGDPPLCPEPLGDPPLCPAPLWDPPLCPRLLGGDGNSQLVPQAVNTFNIEYSWLWVIVPAATKASS</sequence>
<name>B9E1N6_CLOK1</name>
<protein>
    <submittedName>
        <fullName evidence="1">Uncharacterized protein</fullName>
    </submittedName>
</protein>
<gene>
    <name evidence="1" type="ordered locus">CKR_1360</name>
</gene>
<dbReference type="KEGG" id="ckr:CKR_1360"/>